<gene>
    <name evidence="1" type="ORF">MM415A03730_0006</name>
</gene>
<sequence>MWDNDEYLYSSRVLRVIAENYVTLYDGLSFRDGDLVSHPMSLAEFKADFDMALSHIGRGCWVGAIGEFKNYRQHGLHQRVIIADILGVPDGELYRMNFHNIPRLKVVAYSRMRRYLNGEED</sequence>
<reference evidence="1" key="1">
    <citation type="submission" date="2020-03" db="EMBL/GenBank/DDBJ databases">
        <title>The deep terrestrial virosphere.</title>
        <authorList>
            <person name="Holmfeldt K."/>
            <person name="Nilsson E."/>
            <person name="Simone D."/>
            <person name="Lopez-Fernandez M."/>
            <person name="Wu X."/>
            <person name="de Brujin I."/>
            <person name="Lundin D."/>
            <person name="Andersson A."/>
            <person name="Bertilsson S."/>
            <person name="Dopson M."/>
        </authorList>
    </citation>
    <scope>NUCLEOTIDE SEQUENCE</scope>
    <source>
        <strain evidence="1">MM415A03730</strain>
    </source>
</reference>
<accession>A0A6M3JK26</accession>
<organism evidence="1">
    <name type="scientific">viral metagenome</name>
    <dbReference type="NCBI Taxonomy" id="1070528"/>
    <lineage>
        <taxon>unclassified sequences</taxon>
        <taxon>metagenomes</taxon>
        <taxon>organismal metagenomes</taxon>
    </lineage>
</organism>
<proteinExistence type="predicted"/>
<name>A0A6M3JK26_9ZZZZ</name>
<dbReference type="AlphaFoldDB" id="A0A6M3JK26"/>
<protein>
    <submittedName>
        <fullName evidence="1">Uncharacterized protein</fullName>
    </submittedName>
</protein>
<dbReference type="EMBL" id="MT141793">
    <property type="protein sequence ID" value="QJA70444.1"/>
    <property type="molecule type" value="Genomic_DNA"/>
</dbReference>
<evidence type="ECO:0000313" key="1">
    <source>
        <dbReference type="EMBL" id="QJA70444.1"/>
    </source>
</evidence>